<dbReference type="GO" id="GO:0033608">
    <property type="term" value="F:formyl-CoA transferase activity"/>
    <property type="evidence" value="ECO:0007669"/>
    <property type="project" value="UniProtKB-EC"/>
</dbReference>
<name>A0A2X4UUL8_9GAMM</name>
<dbReference type="EMBL" id="LS483470">
    <property type="protein sequence ID" value="SQI42139.1"/>
    <property type="molecule type" value="Genomic_DNA"/>
</dbReference>
<dbReference type="InterPro" id="IPR003673">
    <property type="entry name" value="CoA-Trfase_fam_III"/>
</dbReference>
<gene>
    <name evidence="2" type="primary">frc_1</name>
    <name evidence="2" type="ORF">NCTC12151_02481</name>
</gene>
<dbReference type="Gene3D" id="3.30.1540.10">
    <property type="entry name" value="formyl-coa transferase, domain 3"/>
    <property type="match status" value="1"/>
</dbReference>
<dbReference type="InterPro" id="IPR023606">
    <property type="entry name" value="CoA-Trfase_III_dom_1_sf"/>
</dbReference>
<dbReference type="AlphaFoldDB" id="A0A2X4UUL8"/>
<dbReference type="Gene3D" id="3.40.50.10540">
    <property type="entry name" value="Crotonobetainyl-coa:carnitine coa-transferase, domain 1"/>
    <property type="match status" value="1"/>
</dbReference>
<evidence type="ECO:0000313" key="3">
    <source>
        <dbReference type="Proteomes" id="UP000249005"/>
    </source>
</evidence>
<proteinExistence type="predicted"/>
<dbReference type="EC" id="2.8.3.16" evidence="2"/>
<keyword evidence="3" id="KW-1185">Reference proteome</keyword>
<accession>A0A2X4UUL8</accession>
<dbReference type="PANTHER" id="PTHR48207">
    <property type="entry name" value="SUCCINATE--HYDROXYMETHYLGLUTARATE COA-TRANSFERASE"/>
    <property type="match status" value="1"/>
</dbReference>
<protein>
    <submittedName>
        <fullName evidence="2">Formyl-coenzyme A transferase</fullName>
        <ecNumber evidence="2">2.8.3.16</ecNumber>
    </submittedName>
</protein>
<dbReference type="InterPro" id="IPR050483">
    <property type="entry name" value="CoA-transferase_III_domain"/>
</dbReference>
<evidence type="ECO:0000256" key="1">
    <source>
        <dbReference type="ARBA" id="ARBA00022679"/>
    </source>
</evidence>
<reference evidence="2 3" key="1">
    <citation type="submission" date="2018-06" db="EMBL/GenBank/DDBJ databases">
        <authorList>
            <consortium name="Pathogen Informatics"/>
            <person name="Doyle S."/>
        </authorList>
    </citation>
    <scope>NUCLEOTIDE SEQUENCE [LARGE SCALE GENOMIC DNA]</scope>
    <source>
        <strain evidence="2 3">NCTC12151</strain>
    </source>
</reference>
<dbReference type="RefSeq" id="WP_111740916.1">
    <property type="nucleotide sequence ID" value="NZ_LR698987.1"/>
</dbReference>
<dbReference type="OrthoDB" id="9058532at2"/>
<dbReference type="KEGG" id="lri:NCTC12151_02481"/>
<sequence>MNKETQQTEGYRPLSGIRVLDLSRVLAGPYCTAMLADLGAEVIKIEAPEHGDDSRHLGPFFDGESVYYGLINRGKRSIELDFKRPEHRQHLYRLVAEADVVVENFRPSVTQRLGIDFDTLRQHNSRLIYVSISGFGQHSPLSTRPAYDIVAQAMSGLMSVTGFPETGPTRSGESLGDVCAGVYAAWAVSSALFAREHHHPDAQYIDVAMLDVLVSMQVTGLSNLFAHGQAPGLIGNRHPVSTPFDTYRAADGQVVIAVASQRLFQRLCECMEQPELASDARFIDDGSRTQNEKQLRQYIERWTSTFSVDALCDLLLDAGVPASPIHNLAQVTQSEHAQVRQLLVQPDDRGNPLVVQPVFFNGYKPHAVTRAPTLGEANDEYGFSAHPSLTGATHEL</sequence>
<dbReference type="Proteomes" id="UP000249005">
    <property type="component" value="Chromosome 1"/>
</dbReference>
<keyword evidence="1 2" id="KW-0808">Transferase</keyword>
<dbReference type="PANTHER" id="PTHR48207:SF3">
    <property type="entry name" value="SUCCINATE--HYDROXYMETHYLGLUTARATE COA-TRANSFERASE"/>
    <property type="match status" value="1"/>
</dbReference>
<dbReference type="SUPFAM" id="SSF89796">
    <property type="entry name" value="CoA-transferase family III (CaiB/BaiF)"/>
    <property type="match status" value="1"/>
</dbReference>
<dbReference type="Pfam" id="PF02515">
    <property type="entry name" value="CoA_transf_3"/>
    <property type="match status" value="1"/>
</dbReference>
<evidence type="ECO:0000313" key="2">
    <source>
        <dbReference type="EMBL" id="SQI42139.1"/>
    </source>
</evidence>
<dbReference type="InterPro" id="IPR044855">
    <property type="entry name" value="CoA-Trfase_III_dom3_sf"/>
</dbReference>
<organism evidence="2 3">
    <name type="scientific">Leminorella richardii</name>
    <dbReference type="NCBI Taxonomy" id="158841"/>
    <lineage>
        <taxon>Bacteria</taxon>
        <taxon>Pseudomonadati</taxon>
        <taxon>Pseudomonadota</taxon>
        <taxon>Gammaproteobacteria</taxon>
        <taxon>Enterobacterales</taxon>
        <taxon>Budviciaceae</taxon>
        <taxon>Leminorella</taxon>
    </lineage>
</organism>